<dbReference type="InterPro" id="IPR029526">
    <property type="entry name" value="PGBD"/>
</dbReference>
<sequence>MSDSEDDPDYEPSTDEESERESRCSDHSSFEESTELPANGRQQQDNNTRSESMPNSSWNIPSSDGSRKKHFPFTAISAKLSFIGDSQKEQERGRLPKEILKEKLKKGDTCVMENNDGLLVLRWKDKRDVLALSTWYTPGFVNVRSRRNRNKLTMKPTLIADYNRHKCSIDYSDQMDSYSNPARRSLRWFQKLAIELLFSTSLINAFILFKTSKNLTFKKYTIKTFKKNICRALMGLDKPRRQNNQSCSNGHQFGKSPLVDHRNRIVRRRCIHCYEKKREEGLTSI</sequence>
<dbReference type="PANTHER" id="PTHR46599:SF3">
    <property type="entry name" value="PIGGYBAC TRANSPOSABLE ELEMENT-DERIVED PROTEIN 4"/>
    <property type="match status" value="1"/>
</dbReference>
<name>A0A8S3XGS1_PARAO</name>
<dbReference type="AlphaFoldDB" id="A0A8S3XGS1"/>
<evidence type="ECO:0000313" key="4">
    <source>
        <dbReference type="Proteomes" id="UP000691718"/>
    </source>
</evidence>
<dbReference type="Pfam" id="PF13843">
    <property type="entry name" value="DDE_Tnp_1_7"/>
    <property type="match status" value="1"/>
</dbReference>
<feature type="compositionally biased region" description="Basic and acidic residues" evidence="1">
    <location>
        <begin position="20"/>
        <end position="30"/>
    </location>
</feature>
<reference evidence="3" key="1">
    <citation type="submission" date="2021-04" db="EMBL/GenBank/DDBJ databases">
        <authorList>
            <person name="Tunstrom K."/>
        </authorList>
    </citation>
    <scope>NUCLEOTIDE SEQUENCE</scope>
</reference>
<comment type="caution">
    <text evidence="3">The sequence shown here is derived from an EMBL/GenBank/DDBJ whole genome shotgun (WGS) entry which is preliminary data.</text>
</comment>
<gene>
    <name evidence="3" type="ORF">PAPOLLO_LOCUS17918</name>
</gene>
<keyword evidence="4" id="KW-1185">Reference proteome</keyword>
<dbReference type="OrthoDB" id="5876240at2759"/>
<dbReference type="EMBL" id="CAJQZP010001153">
    <property type="protein sequence ID" value="CAG5023328.1"/>
    <property type="molecule type" value="Genomic_DNA"/>
</dbReference>
<proteinExistence type="predicted"/>
<accession>A0A8S3XGS1</accession>
<dbReference type="Proteomes" id="UP000691718">
    <property type="component" value="Unassembled WGS sequence"/>
</dbReference>
<feature type="domain" description="PiggyBac transposable element-derived protein" evidence="2">
    <location>
        <begin position="90"/>
        <end position="206"/>
    </location>
</feature>
<feature type="region of interest" description="Disordered" evidence="1">
    <location>
        <begin position="1"/>
        <end position="69"/>
    </location>
</feature>
<feature type="compositionally biased region" description="Polar residues" evidence="1">
    <location>
        <begin position="40"/>
        <end position="64"/>
    </location>
</feature>
<organism evidence="3 4">
    <name type="scientific">Parnassius apollo</name>
    <name type="common">Apollo butterfly</name>
    <name type="synonym">Papilio apollo</name>
    <dbReference type="NCBI Taxonomy" id="110799"/>
    <lineage>
        <taxon>Eukaryota</taxon>
        <taxon>Metazoa</taxon>
        <taxon>Ecdysozoa</taxon>
        <taxon>Arthropoda</taxon>
        <taxon>Hexapoda</taxon>
        <taxon>Insecta</taxon>
        <taxon>Pterygota</taxon>
        <taxon>Neoptera</taxon>
        <taxon>Endopterygota</taxon>
        <taxon>Lepidoptera</taxon>
        <taxon>Glossata</taxon>
        <taxon>Ditrysia</taxon>
        <taxon>Papilionoidea</taxon>
        <taxon>Papilionidae</taxon>
        <taxon>Parnassiinae</taxon>
        <taxon>Parnassini</taxon>
        <taxon>Parnassius</taxon>
        <taxon>Parnassius</taxon>
    </lineage>
</organism>
<evidence type="ECO:0000313" key="3">
    <source>
        <dbReference type="EMBL" id="CAG5023328.1"/>
    </source>
</evidence>
<protein>
    <submittedName>
        <fullName evidence="3">(apollo) hypothetical protein</fullName>
    </submittedName>
</protein>
<dbReference type="PANTHER" id="PTHR46599">
    <property type="entry name" value="PIGGYBAC TRANSPOSABLE ELEMENT-DERIVED PROTEIN 4"/>
    <property type="match status" value="1"/>
</dbReference>
<feature type="compositionally biased region" description="Acidic residues" evidence="1">
    <location>
        <begin position="1"/>
        <end position="19"/>
    </location>
</feature>
<evidence type="ECO:0000259" key="2">
    <source>
        <dbReference type="Pfam" id="PF13843"/>
    </source>
</evidence>
<evidence type="ECO:0000256" key="1">
    <source>
        <dbReference type="SAM" id="MobiDB-lite"/>
    </source>
</evidence>